<feature type="cross-link" description="Glycyl lysine isopeptide (Lys-Gly) (interchain with G-Cter in SUMO2)" evidence="12">
    <location>
        <position position="360"/>
    </location>
</feature>
<keyword evidence="4 14" id="KW-0808">Transferase</keyword>
<feature type="region of interest" description="Disordered" evidence="15">
    <location>
        <begin position="87"/>
        <end position="183"/>
    </location>
</feature>
<dbReference type="InterPro" id="IPR017441">
    <property type="entry name" value="Protein_kinase_ATP_BS"/>
</dbReference>
<dbReference type="GO" id="GO:1902115">
    <property type="term" value="P:regulation of organelle assembly"/>
    <property type="evidence" value="ECO:0007669"/>
    <property type="project" value="UniProtKB-ARBA"/>
</dbReference>
<dbReference type="GO" id="GO:0000819">
    <property type="term" value="P:sister chromatid segregation"/>
    <property type="evidence" value="ECO:0007669"/>
    <property type="project" value="UniProtKB-ARBA"/>
</dbReference>
<keyword evidence="7 11" id="KW-0067">ATP-binding</keyword>
<dbReference type="Pfam" id="PF00069">
    <property type="entry name" value="Pkinase"/>
    <property type="match status" value="1"/>
</dbReference>
<feature type="binding site" evidence="11 13">
    <location>
        <position position="262"/>
    </location>
    <ligand>
        <name>ATP</name>
        <dbReference type="ChEBI" id="CHEBI:30616"/>
    </ligand>
</feature>
<dbReference type="PANTHER" id="PTHR24350">
    <property type="entry name" value="SERINE/THREONINE-PROTEIN KINASE IAL-RELATED"/>
    <property type="match status" value="1"/>
</dbReference>
<dbReference type="FunCoup" id="A0A317XW67">
    <property type="interactions" value="353"/>
</dbReference>
<dbReference type="FunFam" id="1.10.510.10:FF:000235">
    <property type="entry name" value="Serine/threonine-protein kinase ark1"/>
    <property type="match status" value="1"/>
</dbReference>
<keyword evidence="6 14" id="KW-0418">Kinase</keyword>
<dbReference type="PROSITE" id="PS00108">
    <property type="entry name" value="PROTEIN_KINASE_ST"/>
    <property type="match status" value="1"/>
</dbReference>
<keyword evidence="3 14" id="KW-0723">Serine/threonine-protein kinase</keyword>
<dbReference type="PROSITE" id="PS00107">
    <property type="entry name" value="PROTEIN_KINASE_ATP"/>
    <property type="match status" value="1"/>
</dbReference>
<dbReference type="InterPro" id="IPR011009">
    <property type="entry name" value="Kinase-like_dom_sf"/>
</dbReference>
<evidence type="ECO:0000256" key="14">
    <source>
        <dbReference type="RuleBase" id="RU367134"/>
    </source>
</evidence>
<feature type="compositionally biased region" description="Polar residues" evidence="15">
    <location>
        <begin position="120"/>
        <end position="132"/>
    </location>
</feature>
<dbReference type="InterPro" id="IPR030616">
    <property type="entry name" value="Aur-like"/>
</dbReference>
<feature type="binding site" evidence="11">
    <location>
        <begin position="362"/>
        <end position="363"/>
    </location>
    <ligand>
        <name>ATP</name>
        <dbReference type="ChEBI" id="CHEBI:30616"/>
    </ligand>
</feature>
<feature type="binding site" evidence="11">
    <location>
        <position position="240"/>
    </location>
    <ligand>
        <name>ATP</name>
        <dbReference type="ChEBI" id="CHEBI:30616"/>
    </ligand>
</feature>
<dbReference type="GO" id="GO:0004674">
    <property type="term" value="F:protein serine/threonine kinase activity"/>
    <property type="evidence" value="ECO:0007669"/>
    <property type="project" value="UniProtKB-KW"/>
</dbReference>
<evidence type="ECO:0000256" key="5">
    <source>
        <dbReference type="ARBA" id="ARBA00022741"/>
    </source>
</evidence>
<evidence type="ECO:0000256" key="12">
    <source>
        <dbReference type="PIRSR" id="PIRSR630616-3"/>
    </source>
</evidence>
<dbReference type="Gene3D" id="1.10.510.10">
    <property type="entry name" value="Transferase(Phosphotransferase) domain 1"/>
    <property type="match status" value="1"/>
</dbReference>
<dbReference type="Gene3D" id="3.30.200.20">
    <property type="entry name" value="Phosphorylase Kinase, domain 1"/>
    <property type="match status" value="1"/>
</dbReference>
<evidence type="ECO:0000256" key="13">
    <source>
        <dbReference type="PROSITE-ProRule" id="PRU10141"/>
    </source>
</evidence>
<evidence type="ECO:0000313" key="18">
    <source>
        <dbReference type="Proteomes" id="UP000246740"/>
    </source>
</evidence>
<evidence type="ECO:0000256" key="4">
    <source>
        <dbReference type="ARBA" id="ARBA00022679"/>
    </source>
</evidence>
<dbReference type="CDD" id="cd14007">
    <property type="entry name" value="STKc_Aurora"/>
    <property type="match status" value="1"/>
</dbReference>
<dbReference type="GO" id="GO:0090266">
    <property type="term" value="P:regulation of mitotic cell cycle spindle assembly checkpoint"/>
    <property type="evidence" value="ECO:0007669"/>
    <property type="project" value="UniProtKB-ARBA"/>
</dbReference>
<dbReference type="EMBL" id="KZ819188">
    <property type="protein sequence ID" value="PWZ02546.1"/>
    <property type="molecule type" value="Genomic_DNA"/>
</dbReference>
<comment type="catalytic activity">
    <reaction evidence="8 14">
        <text>L-threonyl-[protein] + ATP = O-phospho-L-threonyl-[protein] + ADP + H(+)</text>
        <dbReference type="Rhea" id="RHEA:46608"/>
        <dbReference type="Rhea" id="RHEA-COMP:11060"/>
        <dbReference type="Rhea" id="RHEA-COMP:11605"/>
        <dbReference type="ChEBI" id="CHEBI:15378"/>
        <dbReference type="ChEBI" id="CHEBI:30013"/>
        <dbReference type="ChEBI" id="CHEBI:30616"/>
        <dbReference type="ChEBI" id="CHEBI:61977"/>
        <dbReference type="ChEBI" id="CHEBI:456216"/>
        <dbReference type="EC" id="2.7.11.1"/>
    </reaction>
</comment>
<dbReference type="InParanoid" id="A0A317XW67"/>
<dbReference type="GO" id="GO:0044779">
    <property type="term" value="P:meiotic spindle checkpoint signaling"/>
    <property type="evidence" value="ECO:0007669"/>
    <property type="project" value="UniProtKB-ARBA"/>
</dbReference>
<dbReference type="GO" id="GO:0032133">
    <property type="term" value="C:chromosome passenger complex"/>
    <property type="evidence" value="ECO:0007669"/>
    <property type="project" value="UniProtKB-ARBA"/>
</dbReference>
<name>A0A317XW67_9BASI</name>
<feature type="compositionally biased region" description="Polar residues" evidence="15">
    <location>
        <begin position="23"/>
        <end position="47"/>
    </location>
</feature>
<dbReference type="GO" id="GO:0005524">
    <property type="term" value="F:ATP binding"/>
    <property type="evidence" value="ECO:0007669"/>
    <property type="project" value="UniProtKB-UniRule"/>
</dbReference>
<evidence type="ECO:0000256" key="10">
    <source>
        <dbReference type="PIRSR" id="PIRSR630616-1"/>
    </source>
</evidence>
<feature type="active site" description="Proton acceptor" evidence="10">
    <location>
        <position position="358"/>
    </location>
</feature>
<gene>
    <name evidence="17" type="ORF">BCV70DRAFT_196795</name>
</gene>
<evidence type="ECO:0000256" key="8">
    <source>
        <dbReference type="ARBA" id="ARBA00047899"/>
    </source>
</evidence>
<dbReference type="InterPro" id="IPR008271">
    <property type="entry name" value="Ser/Thr_kinase_AS"/>
</dbReference>
<evidence type="ECO:0000256" key="11">
    <source>
        <dbReference type="PIRSR" id="PIRSR630616-2"/>
    </source>
</evidence>
<dbReference type="GO" id="GO:0000776">
    <property type="term" value="C:kinetochore"/>
    <property type="evidence" value="ECO:0007669"/>
    <property type="project" value="UniProtKB-ARBA"/>
</dbReference>
<keyword evidence="5 11" id="KW-0547">Nucleotide-binding</keyword>
<dbReference type="Proteomes" id="UP000246740">
    <property type="component" value="Unassembled WGS sequence"/>
</dbReference>
<evidence type="ECO:0000313" key="17">
    <source>
        <dbReference type="EMBL" id="PWZ02546.1"/>
    </source>
</evidence>
<dbReference type="GO" id="GO:0072479">
    <property type="term" value="P:response to mitotic cell cycle spindle assembly checkpoint signaling"/>
    <property type="evidence" value="ECO:0007669"/>
    <property type="project" value="UniProtKB-ARBA"/>
</dbReference>
<dbReference type="InterPro" id="IPR000719">
    <property type="entry name" value="Prot_kinase_dom"/>
</dbReference>
<sequence length="504" mass="55748">MEAQLANLHLDGTSGDLKPSRPSHAQLNSKHAMSATNNARPLAPSSSIASNMNMQHFNRIAASTATNGGLSSTGLTNAGSIAQSMSRAGMTDSAAMNRPGPTKLGMASSQLQPLNGARPSVQNGIGLQSQAKSRPPSVAGGTFRPMAQQQQQSSHQTQQSSQPKLTSKSGAQPEAGAKVASVDLGRYDGGLERDEARGRRSTQHFESLVLSSADGGKSHPPTRVWNLNDFEMGRPLGKGKFGRVYMVRTKGGPNKGYIIALKCMYKNELVTNRVEKQLRREIEIQMNLRHPHILRLHGYFHDEGRVFLMLEFAGRGELYKLMNKLPDRRFEERVAASYIAQMADALSYLHSKHVIHRDIKPENLLLGIKGDLKIGDFGWSVHAPGNRRQTLCGTLDYLPPEMVNGEQHDKGVDLWALGVLCYEFLEGVPPFEELENAPQGTYKRITNIEFKIPRHFSPESADLVRALLKRKPDDRLPLTKVLRHPWIMKYDPDACRRASRGKVQ</sequence>
<feature type="binding site" evidence="11">
    <location>
        <begin position="311"/>
        <end position="313"/>
    </location>
    <ligand>
        <name>ATP</name>
        <dbReference type="ChEBI" id="CHEBI:30616"/>
    </ligand>
</feature>
<dbReference type="FunFam" id="3.30.200.20:FF:000042">
    <property type="entry name" value="Aurora kinase A"/>
    <property type="match status" value="1"/>
</dbReference>
<feature type="region of interest" description="Disordered" evidence="15">
    <location>
        <begin position="1"/>
        <end position="47"/>
    </location>
</feature>
<dbReference type="GO" id="GO:0045143">
    <property type="term" value="P:homologous chromosome segregation"/>
    <property type="evidence" value="ECO:0007669"/>
    <property type="project" value="UniProtKB-ARBA"/>
</dbReference>
<dbReference type="GO" id="GO:0008608">
    <property type="term" value="P:attachment of spindle microtubules to kinetochore"/>
    <property type="evidence" value="ECO:0007669"/>
    <property type="project" value="UniProtKB-ARBA"/>
</dbReference>
<evidence type="ECO:0000259" key="16">
    <source>
        <dbReference type="PROSITE" id="PS50011"/>
    </source>
</evidence>
<evidence type="ECO:0000256" key="9">
    <source>
        <dbReference type="ARBA" id="ARBA00048679"/>
    </source>
</evidence>
<comment type="similarity">
    <text evidence="14">Belongs to the protein kinase superfamily. Ser/Thr protein kinase family. Aurora subfamily.</text>
</comment>
<dbReference type="OrthoDB" id="377346at2759"/>
<evidence type="ECO:0000256" key="15">
    <source>
        <dbReference type="SAM" id="MobiDB-lite"/>
    </source>
</evidence>
<proteinExistence type="inferred from homology"/>
<dbReference type="AlphaFoldDB" id="A0A317XW67"/>
<organism evidence="17 18">
    <name type="scientific">Testicularia cyperi</name>
    <dbReference type="NCBI Taxonomy" id="1882483"/>
    <lineage>
        <taxon>Eukaryota</taxon>
        <taxon>Fungi</taxon>
        <taxon>Dikarya</taxon>
        <taxon>Basidiomycota</taxon>
        <taxon>Ustilaginomycotina</taxon>
        <taxon>Ustilaginomycetes</taxon>
        <taxon>Ustilaginales</taxon>
        <taxon>Anthracoideaceae</taxon>
        <taxon>Testicularia</taxon>
    </lineage>
</organism>
<dbReference type="SMART" id="SM00220">
    <property type="entry name" value="S_TKc"/>
    <property type="match status" value="1"/>
</dbReference>
<protein>
    <recommendedName>
        <fullName evidence="2 14">Aurora kinase</fullName>
        <ecNumber evidence="1 14">2.7.11.1</ecNumber>
    </recommendedName>
</protein>
<reference evidence="17 18" key="1">
    <citation type="journal article" date="2018" name="Mol. Biol. Evol.">
        <title>Broad Genomic Sampling Reveals a Smut Pathogenic Ancestry of the Fungal Clade Ustilaginomycotina.</title>
        <authorList>
            <person name="Kijpornyongpan T."/>
            <person name="Mondo S.J."/>
            <person name="Barry K."/>
            <person name="Sandor L."/>
            <person name="Lee J."/>
            <person name="Lipzen A."/>
            <person name="Pangilinan J."/>
            <person name="LaButti K."/>
            <person name="Hainaut M."/>
            <person name="Henrissat B."/>
            <person name="Grigoriev I.V."/>
            <person name="Spatafora J.W."/>
            <person name="Aime M.C."/>
        </authorList>
    </citation>
    <scope>NUCLEOTIDE SEQUENCE [LARGE SCALE GENOMIC DNA]</scope>
    <source>
        <strain evidence="17 18">MCA 3645</strain>
    </source>
</reference>
<dbReference type="STRING" id="1882483.A0A317XW67"/>
<evidence type="ECO:0000256" key="3">
    <source>
        <dbReference type="ARBA" id="ARBA00022527"/>
    </source>
</evidence>
<accession>A0A317XW67</accession>
<keyword evidence="18" id="KW-1185">Reference proteome</keyword>
<dbReference type="GO" id="GO:0051233">
    <property type="term" value="C:spindle midzone"/>
    <property type="evidence" value="ECO:0007669"/>
    <property type="project" value="UniProtKB-ARBA"/>
</dbReference>
<feature type="compositionally biased region" description="Low complexity" evidence="15">
    <location>
        <begin position="148"/>
        <end position="162"/>
    </location>
</feature>
<evidence type="ECO:0000256" key="6">
    <source>
        <dbReference type="ARBA" id="ARBA00022777"/>
    </source>
</evidence>
<feature type="binding site" evidence="11">
    <location>
        <position position="376"/>
    </location>
    <ligand>
        <name>ATP</name>
        <dbReference type="ChEBI" id="CHEBI:30616"/>
    </ligand>
</feature>
<evidence type="ECO:0000256" key="7">
    <source>
        <dbReference type="ARBA" id="ARBA00022840"/>
    </source>
</evidence>
<dbReference type="SUPFAM" id="SSF56112">
    <property type="entry name" value="Protein kinase-like (PK-like)"/>
    <property type="match status" value="1"/>
</dbReference>
<evidence type="ECO:0000256" key="2">
    <source>
        <dbReference type="ARBA" id="ARBA00021157"/>
    </source>
</evidence>
<feature type="domain" description="Protein kinase" evidence="16">
    <location>
        <begin position="230"/>
        <end position="487"/>
    </location>
</feature>
<dbReference type="EC" id="2.7.11.1" evidence="1 14"/>
<comment type="catalytic activity">
    <reaction evidence="9 14">
        <text>L-seryl-[protein] + ATP = O-phospho-L-seryl-[protein] + ADP + H(+)</text>
        <dbReference type="Rhea" id="RHEA:17989"/>
        <dbReference type="Rhea" id="RHEA-COMP:9863"/>
        <dbReference type="Rhea" id="RHEA-COMP:11604"/>
        <dbReference type="ChEBI" id="CHEBI:15378"/>
        <dbReference type="ChEBI" id="CHEBI:29999"/>
        <dbReference type="ChEBI" id="CHEBI:30616"/>
        <dbReference type="ChEBI" id="CHEBI:83421"/>
        <dbReference type="ChEBI" id="CHEBI:456216"/>
        <dbReference type="EC" id="2.7.11.1"/>
    </reaction>
</comment>
<dbReference type="GO" id="GO:0032465">
    <property type="term" value="P:regulation of cytokinesis"/>
    <property type="evidence" value="ECO:0007669"/>
    <property type="project" value="UniProtKB-ARBA"/>
</dbReference>
<dbReference type="PROSITE" id="PS50011">
    <property type="entry name" value="PROTEIN_KINASE_DOM"/>
    <property type="match status" value="1"/>
</dbReference>
<evidence type="ECO:0000256" key="1">
    <source>
        <dbReference type="ARBA" id="ARBA00012513"/>
    </source>
</evidence>